<keyword evidence="3" id="KW-1185">Reference proteome</keyword>
<dbReference type="GO" id="GO:0016485">
    <property type="term" value="P:protein processing"/>
    <property type="evidence" value="ECO:0007669"/>
    <property type="project" value="TreeGrafter"/>
</dbReference>
<feature type="domain" description="Peptidase M13 C-terminal" evidence="1">
    <location>
        <begin position="13"/>
        <end position="143"/>
    </location>
</feature>
<dbReference type="Gene3D" id="3.40.390.10">
    <property type="entry name" value="Collagenase (Catalytic Domain)"/>
    <property type="match status" value="1"/>
</dbReference>
<dbReference type="Pfam" id="PF01431">
    <property type="entry name" value="Peptidase_M13"/>
    <property type="match status" value="1"/>
</dbReference>
<dbReference type="PANTHER" id="PTHR11733">
    <property type="entry name" value="ZINC METALLOPROTEASE FAMILY M13 NEPRILYSIN-RELATED"/>
    <property type="match status" value="1"/>
</dbReference>
<dbReference type="PANTHER" id="PTHR11733:SF208">
    <property type="entry name" value="PEPTIDASE M13 C-TERMINAL DOMAIN-CONTAINING PROTEIN"/>
    <property type="match status" value="1"/>
</dbReference>
<dbReference type="GO" id="GO:0005886">
    <property type="term" value="C:plasma membrane"/>
    <property type="evidence" value="ECO:0007669"/>
    <property type="project" value="TreeGrafter"/>
</dbReference>
<name>A0AAN5IDJ2_9BILA</name>
<proteinExistence type="predicted"/>
<dbReference type="AlphaFoldDB" id="A0AAN5IDJ2"/>
<dbReference type="Proteomes" id="UP001328107">
    <property type="component" value="Unassembled WGS sequence"/>
</dbReference>
<gene>
    <name evidence="2" type="ORF">PMAYCL1PPCAC_32562</name>
</gene>
<feature type="non-terminal residue" evidence="2">
    <location>
        <position position="1"/>
    </location>
</feature>
<evidence type="ECO:0000313" key="3">
    <source>
        <dbReference type="Proteomes" id="UP001328107"/>
    </source>
</evidence>
<comment type="caution">
    <text evidence="2">The sequence shown here is derived from an EMBL/GenBank/DDBJ whole genome shotgun (WGS) entry which is preliminary data.</text>
</comment>
<dbReference type="PROSITE" id="PS51885">
    <property type="entry name" value="NEPRILYSIN"/>
    <property type="match status" value="1"/>
</dbReference>
<protein>
    <recommendedName>
        <fullName evidence="1">Peptidase M13 C-terminal domain-containing protein</fullName>
    </recommendedName>
</protein>
<dbReference type="InterPro" id="IPR018497">
    <property type="entry name" value="Peptidase_M13_C"/>
</dbReference>
<dbReference type="EMBL" id="BTRK01000006">
    <property type="protein sequence ID" value="GMR62367.1"/>
    <property type="molecule type" value="Genomic_DNA"/>
</dbReference>
<evidence type="ECO:0000313" key="2">
    <source>
        <dbReference type="EMBL" id="GMR62367.1"/>
    </source>
</evidence>
<sequence length="172" mass="19262">IFNMFIESPYVQDHPYFILESQCLIDHFATTCHTFGDSACSSGRRTFAEDASELEGMRQAHDILTQRFSIGQLASLAFPDLPYTLEQIFFYAFASLECVSKDSVEDRRNGHRSLPEIRVNGVLSQMPEFTKAFNCFDGEPMSVPDKSLCFLFGQNAIGSEKFDDGNSSSIPA</sequence>
<dbReference type="InterPro" id="IPR000718">
    <property type="entry name" value="Peptidase_M13"/>
</dbReference>
<evidence type="ECO:0000259" key="1">
    <source>
        <dbReference type="Pfam" id="PF01431"/>
    </source>
</evidence>
<dbReference type="GO" id="GO:0004222">
    <property type="term" value="F:metalloendopeptidase activity"/>
    <property type="evidence" value="ECO:0007669"/>
    <property type="project" value="InterPro"/>
</dbReference>
<reference evidence="3" key="1">
    <citation type="submission" date="2022-10" db="EMBL/GenBank/DDBJ databases">
        <title>Genome assembly of Pristionchus species.</title>
        <authorList>
            <person name="Yoshida K."/>
            <person name="Sommer R.J."/>
        </authorList>
    </citation>
    <scope>NUCLEOTIDE SEQUENCE [LARGE SCALE GENOMIC DNA]</scope>
    <source>
        <strain evidence="3">RS5460</strain>
    </source>
</reference>
<organism evidence="2 3">
    <name type="scientific">Pristionchus mayeri</name>
    <dbReference type="NCBI Taxonomy" id="1317129"/>
    <lineage>
        <taxon>Eukaryota</taxon>
        <taxon>Metazoa</taxon>
        <taxon>Ecdysozoa</taxon>
        <taxon>Nematoda</taxon>
        <taxon>Chromadorea</taxon>
        <taxon>Rhabditida</taxon>
        <taxon>Rhabditina</taxon>
        <taxon>Diplogasteromorpha</taxon>
        <taxon>Diplogasteroidea</taxon>
        <taxon>Neodiplogasteridae</taxon>
        <taxon>Pristionchus</taxon>
    </lineage>
</organism>
<accession>A0AAN5IDJ2</accession>
<dbReference type="InterPro" id="IPR024079">
    <property type="entry name" value="MetalloPept_cat_dom_sf"/>
</dbReference>
<dbReference type="SUPFAM" id="SSF55486">
    <property type="entry name" value="Metalloproteases ('zincins'), catalytic domain"/>
    <property type="match status" value="1"/>
</dbReference>